<dbReference type="Proteomes" id="UP001346149">
    <property type="component" value="Unassembled WGS sequence"/>
</dbReference>
<evidence type="ECO:0000256" key="3">
    <source>
        <dbReference type="ARBA" id="ARBA00022946"/>
    </source>
</evidence>
<keyword evidence="2" id="KW-0804">Transcription</keyword>
<dbReference type="SMART" id="SM00733">
    <property type="entry name" value="Mterf"/>
    <property type="match status" value="6"/>
</dbReference>
<keyword evidence="2" id="KW-0806">Transcription termination</keyword>
<evidence type="ECO:0000313" key="5">
    <source>
        <dbReference type="Proteomes" id="UP001346149"/>
    </source>
</evidence>
<evidence type="ECO:0000313" key="4">
    <source>
        <dbReference type="EMBL" id="KAK4776899.1"/>
    </source>
</evidence>
<keyword evidence="5" id="KW-1185">Reference proteome</keyword>
<dbReference type="Gene3D" id="1.25.70.10">
    <property type="entry name" value="Transcription termination factor 3, mitochondrial"/>
    <property type="match status" value="2"/>
</dbReference>
<comment type="caution">
    <text evidence="4">The sequence shown here is derived from an EMBL/GenBank/DDBJ whole genome shotgun (WGS) entry which is preliminary data.</text>
</comment>
<evidence type="ECO:0000256" key="1">
    <source>
        <dbReference type="ARBA" id="ARBA00007692"/>
    </source>
</evidence>
<dbReference type="GO" id="GO:0003676">
    <property type="term" value="F:nucleic acid binding"/>
    <property type="evidence" value="ECO:0007669"/>
    <property type="project" value="InterPro"/>
</dbReference>
<dbReference type="FunFam" id="1.25.70.10:FF:000019">
    <property type="entry name" value="mTERF family protein"/>
    <property type="match status" value="1"/>
</dbReference>
<keyword evidence="2" id="KW-0805">Transcription regulation</keyword>
<name>A0AAN7QRJ5_TRANT</name>
<dbReference type="PANTHER" id="PTHR13068:SF103">
    <property type="entry name" value="MITOCHONDRIAL TRANSCRIPTION TERMINATION FACTOR FAMILY PROTEIN"/>
    <property type="match status" value="1"/>
</dbReference>
<dbReference type="Pfam" id="PF02536">
    <property type="entry name" value="mTERF"/>
    <property type="match status" value="2"/>
</dbReference>
<gene>
    <name evidence="4" type="ORF">SAY86_005587</name>
</gene>
<dbReference type="PANTHER" id="PTHR13068">
    <property type="entry name" value="CGI-12 PROTEIN-RELATED"/>
    <property type="match status" value="1"/>
</dbReference>
<comment type="similarity">
    <text evidence="1">Belongs to the mTERF family.</text>
</comment>
<organism evidence="4 5">
    <name type="scientific">Trapa natans</name>
    <name type="common">Water chestnut</name>
    <dbReference type="NCBI Taxonomy" id="22666"/>
    <lineage>
        <taxon>Eukaryota</taxon>
        <taxon>Viridiplantae</taxon>
        <taxon>Streptophyta</taxon>
        <taxon>Embryophyta</taxon>
        <taxon>Tracheophyta</taxon>
        <taxon>Spermatophyta</taxon>
        <taxon>Magnoliopsida</taxon>
        <taxon>eudicotyledons</taxon>
        <taxon>Gunneridae</taxon>
        <taxon>Pentapetalae</taxon>
        <taxon>rosids</taxon>
        <taxon>malvids</taxon>
        <taxon>Myrtales</taxon>
        <taxon>Lythraceae</taxon>
        <taxon>Trapa</taxon>
    </lineage>
</organism>
<proteinExistence type="inferred from homology"/>
<dbReference type="AlphaFoldDB" id="A0AAN7QRJ5"/>
<dbReference type="InterPro" id="IPR038538">
    <property type="entry name" value="MTERF_sf"/>
</dbReference>
<reference evidence="4 5" key="1">
    <citation type="journal article" date="2023" name="Hortic Res">
        <title>Pangenome of water caltrop reveals structural variations and asymmetric subgenome divergence after allopolyploidization.</title>
        <authorList>
            <person name="Zhang X."/>
            <person name="Chen Y."/>
            <person name="Wang L."/>
            <person name="Yuan Y."/>
            <person name="Fang M."/>
            <person name="Shi L."/>
            <person name="Lu R."/>
            <person name="Comes H.P."/>
            <person name="Ma Y."/>
            <person name="Chen Y."/>
            <person name="Huang G."/>
            <person name="Zhou Y."/>
            <person name="Zheng Z."/>
            <person name="Qiu Y."/>
        </authorList>
    </citation>
    <scope>NUCLEOTIDE SEQUENCE [LARGE SCALE GENOMIC DNA]</scope>
    <source>
        <strain evidence="4">F231</strain>
    </source>
</reference>
<keyword evidence="3" id="KW-0809">Transit peptide</keyword>
<dbReference type="InterPro" id="IPR003690">
    <property type="entry name" value="MTERF"/>
</dbReference>
<evidence type="ECO:0008006" key="6">
    <source>
        <dbReference type="Google" id="ProtNLM"/>
    </source>
</evidence>
<sequence>MAFYLLSRRIASIVRWVSSTCYGNHLGRAKIEICLTAPFHIAITSPRFYRTKKVSSENSSAKDAFRIPSATWKLAQAALLDYLHCTRSLQFTDAEYISKNSPMFLEMLLKRLGSEGDVEWSIARFLRYHPINEFEPFFESIGLHPSEYSSLLPQNPMFLSDDDLLLENYHELCNYRVERSKIGRLFKGAPEIFQYSSRVLISKIQAYERLGLSQSLVARLIVSSPYLLVGDVNRDFVKVLERLKSIGFEFSWLEETFDDTVYCSWSRILLMLDLFSRMGCKDEQLNQLIGHHPEILFDGSGGRTLSLIGFLLKFGSTLGDILPIFLHFPEIQLEIFCSNLMRCFLFLSKIEMESPDVDKLLQSHSLLLGQCTLKKPNSVLAQLNVGKRRLCRIILEDPQKMKNWVRGSKIDRLPKAYEDSSSVKERIKFLLDLGYAVNSSAMKKALKLFRGRGGQLQERFNCLVEAGLDPKDVLDMVTVAPQILNQSKGLLERKIDFLVNELGYPVSILARFPSYLNYNINRIKLRYLMHKWLIDHGTGDPTLTLCTIITSTERMFIKHQVNGHPNGLQVFQELKSDIYDW</sequence>
<protein>
    <recommendedName>
        <fullName evidence="6">Transcription termination factor MTEF18, mitochondrial-like</fullName>
    </recommendedName>
</protein>
<dbReference type="GO" id="GO:0006353">
    <property type="term" value="P:DNA-templated transcription termination"/>
    <property type="evidence" value="ECO:0007669"/>
    <property type="project" value="UniProtKB-KW"/>
</dbReference>
<evidence type="ECO:0000256" key="2">
    <source>
        <dbReference type="ARBA" id="ARBA00022472"/>
    </source>
</evidence>
<accession>A0AAN7QRJ5</accession>
<dbReference type="EMBL" id="JAXQNO010000018">
    <property type="protein sequence ID" value="KAK4776899.1"/>
    <property type="molecule type" value="Genomic_DNA"/>
</dbReference>